<keyword evidence="1" id="KW-0805">Transcription regulation</keyword>
<dbReference type="GO" id="GO:0003700">
    <property type="term" value="F:DNA-binding transcription factor activity"/>
    <property type="evidence" value="ECO:0007669"/>
    <property type="project" value="TreeGrafter"/>
</dbReference>
<sequence>MGYYMTVENKRIGYHHGDLRRDLLRVARDEISRNGAQAVTLSSLARLAGVSQPAPYRHFADRDALLEGVAVEAFEDLVSVLNGALATCASTDRLRAISRVYLTFGEANTEIYRLMFASRLVPEAKLGSALSTAADNALDLLRRVLSSGLPAGILGDNAYGTWAYLHGLVMLKADGFIQRPLSELIDTSDFLKTEGPCRT</sequence>
<dbReference type="InterPro" id="IPR036271">
    <property type="entry name" value="Tet_transcr_reg_TetR-rel_C_sf"/>
</dbReference>
<dbReference type="PRINTS" id="PR00455">
    <property type="entry name" value="HTHTETR"/>
</dbReference>
<organism evidence="6 7">
    <name type="scientific">Caballeronia sordidicola</name>
    <name type="common">Burkholderia sordidicola</name>
    <dbReference type="NCBI Taxonomy" id="196367"/>
    <lineage>
        <taxon>Bacteria</taxon>
        <taxon>Pseudomonadati</taxon>
        <taxon>Pseudomonadota</taxon>
        <taxon>Betaproteobacteria</taxon>
        <taxon>Burkholderiales</taxon>
        <taxon>Burkholderiaceae</taxon>
        <taxon>Caballeronia</taxon>
    </lineage>
</organism>
<dbReference type="InterPro" id="IPR050109">
    <property type="entry name" value="HTH-type_TetR-like_transc_reg"/>
</dbReference>
<evidence type="ECO:0000313" key="7">
    <source>
        <dbReference type="Proteomes" id="UP000214720"/>
    </source>
</evidence>
<feature type="domain" description="HTH tetR-type" evidence="5">
    <location>
        <begin position="17"/>
        <end position="77"/>
    </location>
</feature>
<dbReference type="Pfam" id="PF00440">
    <property type="entry name" value="TetR_N"/>
    <property type="match status" value="1"/>
</dbReference>
<dbReference type="SUPFAM" id="SSF46689">
    <property type="entry name" value="Homeodomain-like"/>
    <property type="match status" value="1"/>
</dbReference>
<accession>A0A226WTG4</accession>
<evidence type="ECO:0000259" key="5">
    <source>
        <dbReference type="PROSITE" id="PS50977"/>
    </source>
</evidence>
<evidence type="ECO:0000256" key="3">
    <source>
        <dbReference type="ARBA" id="ARBA00023163"/>
    </source>
</evidence>
<dbReference type="Pfam" id="PF13305">
    <property type="entry name" value="TetR_C_33"/>
    <property type="match status" value="1"/>
</dbReference>
<dbReference type="InterPro" id="IPR025996">
    <property type="entry name" value="MT1864/Rv1816-like_C"/>
</dbReference>
<protein>
    <submittedName>
        <fullName evidence="6">Transcriptional regulator, TetR family</fullName>
    </submittedName>
</protein>
<gene>
    <name evidence="6" type="ORF">BSU04_33585</name>
</gene>
<dbReference type="InterPro" id="IPR009057">
    <property type="entry name" value="Homeodomain-like_sf"/>
</dbReference>
<dbReference type="Gene3D" id="1.10.357.10">
    <property type="entry name" value="Tetracycline Repressor, domain 2"/>
    <property type="match status" value="1"/>
</dbReference>
<dbReference type="PANTHER" id="PTHR30055:SF220">
    <property type="entry name" value="TETR-FAMILY REGULATORY PROTEIN"/>
    <property type="match status" value="1"/>
</dbReference>
<dbReference type="InterPro" id="IPR001647">
    <property type="entry name" value="HTH_TetR"/>
</dbReference>
<keyword evidence="3" id="KW-0804">Transcription</keyword>
<feature type="DNA-binding region" description="H-T-H motif" evidence="4">
    <location>
        <begin position="40"/>
        <end position="59"/>
    </location>
</feature>
<dbReference type="SUPFAM" id="SSF48498">
    <property type="entry name" value="Tetracyclin repressor-like, C-terminal domain"/>
    <property type="match status" value="1"/>
</dbReference>
<comment type="caution">
    <text evidence="6">The sequence shown here is derived from an EMBL/GenBank/DDBJ whole genome shotgun (WGS) entry which is preliminary data.</text>
</comment>
<dbReference type="AlphaFoldDB" id="A0A226WTG4"/>
<proteinExistence type="predicted"/>
<evidence type="ECO:0000256" key="1">
    <source>
        <dbReference type="ARBA" id="ARBA00023015"/>
    </source>
</evidence>
<evidence type="ECO:0000313" key="6">
    <source>
        <dbReference type="EMBL" id="OXC74109.1"/>
    </source>
</evidence>
<name>A0A226WTG4_CABSO</name>
<dbReference type="PROSITE" id="PS50977">
    <property type="entry name" value="HTH_TETR_2"/>
    <property type="match status" value="1"/>
</dbReference>
<dbReference type="GO" id="GO:0000976">
    <property type="term" value="F:transcription cis-regulatory region binding"/>
    <property type="evidence" value="ECO:0007669"/>
    <property type="project" value="TreeGrafter"/>
</dbReference>
<keyword evidence="2 4" id="KW-0238">DNA-binding</keyword>
<dbReference type="EMBL" id="MTHB01000232">
    <property type="protein sequence ID" value="OXC74109.1"/>
    <property type="molecule type" value="Genomic_DNA"/>
</dbReference>
<dbReference type="Proteomes" id="UP000214720">
    <property type="component" value="Unassembled WGS sequence"/>
</dbReference>
<evidence type="ECO:0000256" key="2">
    <source>
        <dbReference type="ARBA" id="ARBA00023125"/>
    </source>
</evidence>
<reference evidence="7" key="1">
    <citation type="submission" date="2017-01" db="EMBL/GenBank/DDBJ databases">
        <title>Genome Analysis of Deinococcus marmoris KOPRI26562.</title>
        <authorList>
            <person name="Kim J.H."/>
            <person name="Oh H.-M."/>
        </authorList>
    </citation>
    <scope>NUCLEOTIDE SEQUENCE [LARGE SCALE GENOMIC DNA]</scope>
    <source>
        <strain evidence="7">PAMC 26633</strain>
    </source>
</reference>
<evidence type="ECO:0000256" key="4">
    <source>
        <dbReference type="PROSITE-ProRule" id="PRU00335"/>
    </source>
</evidence>
<dbReference type="PANTHER" id="PTHR30055">
    <property type="entry name" value="HTH-TYPE TRANSCRIPTIONAL REGULATOR RUTR"/>
    <property type="match status" value="1"/>
</dbReference>